<evidence type="ECO:0000259" key="6">
    <source>
        <dbReference type="Pfam" id="PF08281"/>
    </source>
</evidence>
<dbReference type="Pfam" id="PF08281">
    <property type="entry name" value="Sigma70_r4_2"/>
    <property type="match status" value="1"/>
</dbReference>
<evidence type="ECO:0000256" key="2">
    <source>
        <dbReference type="ARBA" id="ARBA00023015"/>
    </source>
</evidence>
<dbReference type="InterPro" id="IPR013249">
    <property type="entry name" value="RNA_pol_sigma70_r4_t2"/>
</dbReference>
<dbReference type="PANTHER" id="PTHR43133">
    <property type="entry name" value="RNA POLYMERASE ECF-TYPE SIGMA FACTO"/>
    <property type="match status" value="1"/>
</dbReference>
<dbReference type="InterPro" id="IPR013325">
    <property type="entry name" value="RNA_pol_sigma_r2"/>
</dbReference>
<dbReference type="PANTHER" id="PTHR43133:SF63">
    <property type="entry name" value="RNA POLYMERASE SIGMA FACTOR FECI-RELATED"/>
    <property type="match status" value="1"/>
</dbReference>
<dbReference type="InterPro" id="IPR013324">
    <property type="entry name" value="RNA_pol_sigma_r3/r4-like"/>
</dbReference>
<dbReference type="InterPro" id="IPR039425">
    <property type="entry name" value="RNA_pol_sigma-70-like"/>
</dbReference>
<gene>
    <name evidence="7" type="ORF">MZV50_11280</name>
</gene>
<keyword evidence="3" id="KW-0731">Sigma factor</keyword>
<evidence type="ECO:0000313" key="8">
    <source>
        <dbReference type="Proteomes" id="UP001057520"/>
    </source>
</evidence>
<feature type="domain" description="RNA polymerase sigma factor 70 region 4 type 2" evidence="6">
    <location>
        <begin position="96"/>
        <end position="148"/>
    </location>
</feature>
<name>A0ABY5A0F4_9CAUL</name>
<evidence type="ECO:0000256" key="3">
    <source>
        <dbReference type="ARBA" id="ARBA00023082"/>
    </source>
</evidence>
<dbReference type="Proteomes" id="UP001057520">
    <property type="component" value="Chromosome"/>
</dbReference>
<dbReference type="Pfam" id="PF04542">
    <property type="entry name" value="Sigma70_r2"/>
    <property type="match status" value="1"/>
</dbReference>
<dbReference type="InterPro" id="IPR007627">
    <property type="entry name" value="RNA_pol_sigma70_r2"/>
</dbReference>
<dbReference type="NCBIfam" id="TIGR02937">
    <property type="entry name" value="sigma70-ECF"/>
    <property type="match status" value="1"/>
</dbReference>
<dbReference type="SUPFAM" id="SSF88659">
    <property type="entry name" value="Sigma3 and sigma4 domains of RNA polymerase sigma factors"/>
    <property type="match status" value="1"/>
</dbReference>
<evidence type="ECO:0000256" key="1">
    <source>
        <dbReference type="ARBA" id="ARBA00010641"/>
    </source>
</evidence>
<evidence type="ECO:0000259" key="5">
    <source>
        <dbReference type="Pfam" id="PF04542"/>
    </source>
</evidence>
<comment type="similarity">
    <text evidence="1">Belongs to the sigma-70 factor family. ECF subfamily.</text>
</comment>
<evidence type="ECO:0000256" key="4">
    <source>
        <dbReference type="ARBA" id="ARBA00023163"/>
    </source>
</evidence>
<proteinExistence type="inferred from homology"/>
<dbReference type="SUPFAM" id="SSF88946">
    <property type="entry name" value="Sigma2 domain of RNA polymerase sigma factors"/>
    <property type="match status" value="1"/>
</dbReference>
<dbReference type="InterPro" id="IPR014284">
    <property type="entry name" value="RNA_pol_sigma-70_dom"/>
</dbReference>
<dbReference type="Gene3D" id="1.10.1740.10">
    <property type="match status" value="1"/>
</dbReference>
<dbReference type="EMBL" id="CP096040">
    <property type="protein sequence ID" value="USQ98079.1"/>
    <property type="molecule type" value="Genomic_DNA"/>
</dbReference>
<dbReference type="CDD" id="cd06171">
    <property type="entry name" value="Sigma70_r4"/>
    <property type="match status" value="1"/>
</dbReference>
<sequence>MRRFFSVRTGRRGEVEDLMQDLYLKVQRVEGEVIENPSAYLYRLASNLLLDQLRSQRRAEARDAAWRRVSHTSLGGSDIADTPDAEAAVCARLRLKRLTEALADLPLKTRRVFWLHKFGELTHAQTAEQLGISRSAVEKHISRALKHLIARVGR</sequence>
<keyword evidence="4" id="KW-0804">Transcription</keyword>
<dbReference type="Gene3D" id="1.10.10.10">
    <property type="entry name" value="Winged helix-like DNA-binding domain superfamily/Winged helix DNA-binding domain"/>
    <property type="match status" value="1"/>
</dbReference>
<feature type="domain" description="RNA polymerase sigma-70 region 2" evidence="5">
    <location>
        <begin position="8"/>
        <end position="58"/>
    </location>
</feature>
<protein>
    <submittedName>
        <fullName evidence="7">Sigma-70 family RNA polymerase sigma factor</fullName>
    </submittedName>
</protein>
<accession>A0ABY5A0F4</accession>
<reference evidence="7 8" key="1">
    <citation type="submission" date="2022-04" db="EMBL/GenBank/DDBJ databases">
        <title>Genome sequence of soybean root-associated Caulobacter segnis RL271.</title>
        <authorList>
            <person name="Longley R."/>
            <person name="Bonito G."/>
            <person name="Trigodet F."/>
            <person name="Crosson S."/>
            <person name="Fiebig A."/>
        </authorList>
    </citation>
    <scope>NUCLEOTIDE SEQUENCE [LARGE SCALE GENOMIC DNA]</scope>
    <source>
        <strain evidence="7 8">RL271</strain>
    </source>
</reference>
<organism evidence="7 8">
    <name type="scientific">Caulobacter segnis</name>
    <dbReference type="NCBI Taxonomy" id="88688"/>
    <lineage>
        <taxon>Bacteria</taxon>
        <taxon>Pseudomonadati</taxon>
        <taxon>Pseudomonadota</taxon>
        <taxon>Alphaproteobacteria</taxon>
        <taxon>Caulobacterales</taxon>
        <taxon>Caulobacteraceae</taxon>
        <taxon>Caulobacter</taxon>
    </lineage>
</organism>
<keyword evidence="2" id="KW-0805">Transcription regulation</keyword>
<keyword evidence="8" id="KW-1185">Reference proteome</keyword>
<evidence type="ECO:0000313" key="7">
    <source>
        <dbReference type="EMBL" id="USQ98079.1"/>
    </source>
</evidence>
<dbReference type="InterPro" id="IPR036388">
    <property type="entry name" value="WH-like_DNA-bd_sf"/>
</dbReference>